<dbReference type="InterPro" id="IPR006674">
    <property type="entry name" value="HD_domain"/>
</dbReference>
<evidence type="ECO:0000259" key="2">
    <source>
        <dbReference type="PROSITE" id="PS51831"/>
    </source>
</evidence>
<dbReference type="SMART" id="SM00471">
    <property type="entry name" value="HDc"/>
    <property type="match status" value="1"/>
</dbReference>
<dbReference type="AlphaFoldDB" id="A0A081P4A3"/>
<dbReference type="eggNOG" id="COG2206">
    <property type="taxonomic scope" value="Bacteria"/>
</dbReference>
<dbReference type="NCBIfam" id="TIGR00277">
    <property type="entry name" value="HDIG"/>
    <property type="match status" value="1"/>
</dbReference>
<keyword evidence="4" id="KW-0378">Hydrolase</keyword>
<accession>A0A081P4A3</accession>
<evidence type="ECO:0000313" key="4">
    <source>
        <dbReference type="EMBL" id="KEQ25526.1"/>
    </source>
</evidence>
<dbReference type="PROSITE" id="PS51831">
    <property type="entry name" value="HD"/>
    <property type="match status" value="1"/>
</dbReference>
<feature type="domain" description="HD-GYP" evidence="3">
    <location>
        <begin position="118"/>
        <end position="313"/>
    </location>
</feature>
<dbReference type="Gene3D" id="1.10.3210.10">
    <property type="entry name" value="Hypothetical protein af1432"/>
    <property type="match status" value="1"/>
</dbReference>
<feature type="region of interest" description="Disordered" evidence="1">
    <location>
        <begin position="54"/>
        <end position="74"/>
    </location>
</feature>
<keyword evidence="5" id="KW-1185">Reference proteome</keyword>
<dbReference type="GO" id="GO:0016787">
    <property type="term" value="F:hydrolase activity"/>
    <property type="evidence" value="ECO:0007669"/>
    <property type="project" value="UniProtKB-KW"/>
</dbReference>
<dbReference type="RefSeq" id="WP_036681732.1">
    <property type="nucleotide sequence ID" value="NZ_JNVM01000010.1"/>
</dbReference>
<dbReference type="Proteomes" id="UP000028123">
    <property type="component" value="Unassembled WGS sequence"/>
</dbReference>
<evidence type="ECO:0000259" key="3">
    <source>
        <dbReference type="PROSITE" id="PS51832"/>
    </source>
</evidence>
<proteinExistence type="predicted"/>
<dbReference type="InterPro" id="IPR037522">
    <property type="entry name" value="HD_GYP_dom"/>
</dbReference>
<evidence type="ECO:0000256" key="1">
    <source>
        <dbReference type="SAM" id="MobiDB-lite"/>
    </source>
</evidence>
<dbReference type="InterPro" id="IPR006675">
    <property type="entry name" value="HDIG_dom"/>
</dbReference>
<evidence type="ECO:0000313" key="5">
    <source>
        <dbReference type="Proteomes" id="UP000028123"/>
    </source>
</evidence>
<feature type="domain" description="HD" evidence="2">
    <location>
        <begin position="140"/>
        <end position="262"/>
    </location>
</feature>
<dbReference type="Pfam" id="PF13487">
    <property type="entry name" value="HD_5"/>
    <property type="match status" value="1"/>
</dbReference>
<gene>
    <name evidence="4" type="ORF">ET33_02040</name>
</gene>
<dbReference type="CDD" id="cd00077">
    <property type="entry name" value="HDc"/>
    <property type="match status" value="1"/>
</dbReference>
<feature type="compositionally biased region" description="Basic and acidic residues" evidence="1">
    <location>
        <begin position="54"/>
        <end position="67"/>
    </location>
</feature>
<dbReference type="EMBL" id="JNVM01000010">
    <property type="protein sequence ID" value="KEQ25526.1"/>
    <property type="molecule type" value="Genomic_DNA"/>
</dbReference>
<dbReference type="PANTHER" id="PTHR43155">
    <property type="entry name" value="CYCLIC DI-GMP PHOSPHODIESTERASE PA4108-RELATED"/>
    <property type="match status" value="1"/>
</dbReference>
<protein>
    <submittedName>
        <fullName evidence="4">HD family phosphohydrolase</fullName>
    </submittedName>
</protein>
<reference evidence="4 5" key="1">
    <citation type="submission" date="2014-06" db="EMBL/GenBank/DDBJ databases">
        <title>Draft genome sequence of Paenibacillus sp. MSt1.</title>
        <authorList>
            <person name="Aw Y.K."/>
            <person name="Ong K.S."/>
            <person name="Gan H.M."/>
            <person name="Lee S.M."/>
        </authorList>
    </citation>
    <scope>NUCLEOTIDE SEQUENCE [LARGE SCALE GENOMIC DNA]</scope>
    <source>
        <strain evidence="4 5">MSt1</strain>
    </source>
</reference>
<dbReference type="InterPro" id="IPR003607">
    <property type="entry name" value="HD/PDEase_dom"/>
</dbReference>
<dbReference type="PROSITE" id="PS51832">
    <property type="entry name" value="HD_GYP"/>
    <property type="match status" value="1"/>
</dbReference>
<comment type="caution">
    <text evidence="4">The sequence shown here is derived from an EMBL/GenBank/DDBJ whole genome shotgun (WGS) entry which is preliminary data.</text>
</comment>
<name>A0A081P4A3_9BACL</name>
<sequence>MLISIHQVKVGDRLGSDTFNGYGLLVLSAHTELSVDDIEKLKLHHIDEVDIAFRADDQEPDAARDESPPTQTEHAASAAAVAAYHEAVDGMKGIFEQAIQKGIVHKDLIDNGFNPLVQQVHQERDVVSLLLVLNSSDDYTYQHSVQVGMISYYIAKWLGQSEADAELAGKAGYLHDIGKGFIDPAILQKPGKLTAEEYERVKKHSIYGYELLQRSGLPAEICLTALQHHERLDGSGYPYGLRGDEIHPLAKIVAVADIYSAMISSRVYQKKRDLLFVLRELHRCSFGQIDPHITQLFIQHMVPNFIGKKIQLASGETGTIVLTHPSDVFRPLVNFDGMFIDLSERTDLEVEHIFAD</sequence>
<organism evidence="4 5">
    <name type="scientific">Paenibacillus tyrfis</name>
    <dbReference type="NCBI Taxonomy" id="1501230"/>
    <lineage>
        <taxon>Bacteria</taxon>
        <taxon>Bacillati</taxon>
        <taxon>Bacillota</taxon>
        <taxon>Bacilli</taxon>
        <taxon>Bacillales</taxon>
        <taxon>Paenibacillaceae</taxon>
        <taxon>Paenibacillus</taxon>
    </lineage>
</organism>
<dbReference type="SUPFAM" id="SSF109604">
    <property type="entry name" value="HD-domain/PDEase-like"/>
    <property type="match status" value="1"/>
</dbReference>
<dbReference type="PANTHER" id="PTHR43155:SF2">
    <property type="entry name" value="CYCLIC DI-GMP PHOSPHODIESTERASE PA4108"/>
    <property type="match status" value="1"/>
</dbReference>
<dbReference type="OrthoDB" id="9759601at2"/>